<evidence type="ECO:0000256" key="3">
    <source>
        <dbReference type="ARBA" id="ARBA00022801"/>
    </source>
</evidence>
<dbReference type="CDD" id="cd08991">
    <property type="entry name" value="GH43_HoAraf43-like"/>
    <property type="match status" value="1"/>
</dbReference>
<comment type="caution">
    <text evidence="7">The sequence shown here is derived from an EMBL/GenBank/DDBJ whole genome shotgun (WGS) entry which is preliminary data.</text>
</comment>
<evidence type="ECO:0000256" key="2">
    <source>
        <dbReference type="ARBA" id="ARBA00009865"/>
    </source>
</evidence>
<evidence type="ECO:0000256" key="4">
    <source>
        <dbReference type="ARBA" id="ARBA00023295"/>
    </source>
</evidence>
<evidence type="ECO:0000256" key="1">
    <source>
        <dbReference type="ARBA" id="ARBA00004834"/>
    </source>
</evidence>
<dbReference type="InterPro" id="IPR006710">
    <property type="entry name" value="Glyco_hydro_43"/>
</dbReference>
<comment type="similarity">
    <text evidence="2">Belongs to the glycosyl hydrolase 43 family.</text>
</comment>
<proteinExistence type="inferred from homology"/>
<protein>
    <submittedName>
        <fullName evidence="7">Glycosyl hydrolase family 43</fullName>
    </submittedName>
</protein>
<dbReference type="SUPFAM" id="SSF75005">
    <property type="entry name" value="Arabinanase/levansucrase/invertase"/>
    <property type="match status" value="1"/>
</dbReference>
<dbReference type="InterPro" id="IPR050727">
    <property type="entry name" value="GH43_arabinanases"/>
</dbReference>
<dbReference type="Pfam" id="PF04616">
    <property type="entry name" value="Glyco_hydro_43"/>
    <property type="match status" value="1"/>
</dbReference>
<accession>A0A4Q7M3P8</accession>
<dbReference type="PANTHER" id="PTHR43301:SF3">
    <property type="entry name" value="ARABINAN ENDO-1,5-ALPHA-L-ARABINOSIDASE A-RELATED"/>
    <property type="match status" value="1"/>
</dbReference>
<feature type="site" description="Important for catalytic activity, responsible for pKa modulation of the active site Glu and correct orientation of both the proton donor and substrate" evidence="5">
    <location>
        <position position="122"/>
    </location>
</feature>
<comment type="pathway">
    <text evidence="1">Glycan metabolism; L-arabinan degradation.</text>
</comment>
<dbReference type="OrthoDB" id="9801455at2"/>
<feature type="compositionally biased region" description="Basic residues" evidence="6">
    <location>
        <begin position="669"/>
        <end position="679"/>
    </location>
</feature>
<dbReference type="Gene3D" id="2.60.120.560">
    <property type="entry name" value="Exo-inulinase, domain 1"/>
    <property type="match status" value="1"/>
</dbReference>
<name>A0A4Q7M3P8_9MICO</name>
<evidence type="ECO:0000256" key="6">
    <source>
        <dbReference type="SAM" id="MobiDB-lite"/>
    </source>
</evidence>
<reference evidence="7 8" key="1">
    <citation type="submission" date="2019-02" db="EMBL/GenBank/DDBJ databases">
        <title>Sequencing the genomes of 1000 actinobacteria strains.</title>
        <authorList>
            <person name="Klenk H.-P."/>
        </authorList>
    </citation>
    <scope>NUCLEOTIDE SEQUENCE [LARGE SCALE GENOMIC DNA]</scope>
    <source>
        <strain evidence="7 8">DSM 16932</strain>
    </source>
</reference>
<dbReference type="PANTHER" id="PTHR43301">
    <property type="entry name" value="ARABINAN ENDO-1,5-ALPHA-L-ARABINOSIDASE"/>
    <property type="match status" value="1"/>
</dbReference>
<dbReference type="Proteomes" id="UP000293852">
    <property type="component" value="Unassembled WGS sequence"/>
</dbReference>
<sequence>MSTFTNPAAYDDGVTRANPDPFVLRFRGRYYCYATGSDGVRVSVSPDLVTWKSLGLALTVEGRAEYWAPCVIYAQGAFWMYYSDRPQGSDDPHQEVLQVATSPLPQGPFRPRRRFFDTFSIDPHVVRDPQSGEYVMFYSTNDATGLAAENVGTSILIDRMTAMDRLAGQPRPVVLPTLDQEIFERNRFGDGRDWYTIEGATYFTHHDTAFLTYSGNAYVGTDYFIGYSRAAVRAADGSMTPVTDLHWSKFPSDYVYAPLVRRNDDVEGTGHNSVVKAPNLIDDWIVYHGRDADQVLDPRKEQRVMRVDRLYPDGDRLITDAPTASPQRVPAGPTIFEDFAAADLDTAWQVVSGRFSPLARTDAQAPAVRCEAGLGALLVHEREVSCFIAEVYVRAEPSDAGARYGVAPVFRSEADQVRVLIDSARREIEVAQVRRGIEERIAAAPLPVLDPTAWQHLRVERTFEVIDVWLDDLRLLTARTDDHAPSRIGLACAGTAAEFSAFTLTEHLDLWGERLRHLPKVFRSSRSVAVERGLRVGGRRPLRLTSDALPPASRIVHEVEILAPYGYAEVTLGDLAGKESVRARVVSGRYEIVHSAAGSQRRLAHGPLDAPRASVRMCALGSTFAIRIGGDAVDLPAPAWPDLRAQTELSGAVLHSFELTTASGTPPAGHHHKNASTTP</sequence>
<keyword evidence="4" id="KW-0326">Glycosidase</keyword>
<dbReference type="Gene3D" id="2.115.10.20">
    <property type="entry name" value="Glycosyl hydrolase domain, family 43"/>
    <property type="match status" value="1"/>
</dbReference>
<evidence type="ECO:0000313" key="7">
    <source>
        <dbReference type="EMBL" id="RZS61961.1"/>
    </source>
</evidence>
<feature type="region of interest" description="Disordered" evidence="6">
    <location>
        <begin position="660"/>
        <end position="679"/>
    </location>
</feature>
<dbReference type="InterPro" id="IPR023296">
    <property type="entry name" value="Glyco_hydro_beta-prop_sf"/>
</dbReference>
<dbReference type="GO" id="GO:0004553">
    <property type="term" value="F:hydrolase activity, hydrolyzing O-glycosyl compounds"/>
    <property type="evidence" value="ECO:0007669"/>
    <property type="project" value="InterPro"/>
</dbReference>
<organism evidence="7 8">
    <name type="scientific">Xylanimonas ulmi</name>
    <dbReference type="NCBI Taxonomy" id="228973"/>
    <lineage>
        <taxon>Bacteria</taxon>
        <taxon>Bacillati</taxon>
        <taxon>Actinomycetota</taxon>
        <taxon>Actinomycetes</taxon>
        <taxon>Micrococcales</taxon>
        <taxon>Promicromonosporaceae</taxon>
        <taxon>Xylanimonas</taxon>
    </lineage>
</organism>
<evidence type="ECO:0000256" key="5">
    <source>
        <dbReference type="PIRSR" id="PIRSR606710-2"/>
    </source>
</evidence>
<keyword evidence="3 7" id="KW-0378">Hydrolase</keyword>
<dbReference type="GO" id="GO:0005975">
    <property type="term" value="P:carbohydrate metabolic process"/>
    <property type="evidence" value="ECO:0007669"/>
    <property type="project" value="InterPro"/>
</dbReference>
<evidence type="ECO:0000313" key="8">
    <source>
        <dbReference type="Proteomes" id="UP000293852"/>
    </source>
</evidence>
<dbReference type="AlphaFoldDB" id="A0A4Q7M3P8"/>
<gene>
    <name evidence="7" type="ORF">EV386_2277</name>
</gene>
<keyword evidence="8" id="KW-1185">Reference proteome</keyword>
<dbReference type="RefSeq" id="WP_130415042.1">
    <property type="nucleotide sequence ID" value="NZ_SGWX01000001.1"/>
</dbReference>
<dbReference type="EMBL" id="SGWX01000001">
    <property type="protein sequence ID" value="RZS61961.1"/>
    <property type="molecule type" value="Genomic_DNA"/>
</dbReference>